<dbReference type="GO" id="GO:0003697">
    <property type="term" value="F:single-stranded DNA binding"/>
    <property type="evidence" value="ECO:0007669"/>
    <property type="project" value="UniProtKB-UniRule"/>
</dbReference>
<dbReference type="PIRSF" id="PIRSF002070">
    <property type="entry name" value="SSB"/>
    <property type="match status" value="1"/>
</dbReference>
<dbReference type="AlphaFoldDB" id="I5C950"/>
<dbReference type="GO" id="GO:0006260">
    <property type="term" value="P:DNA replication"/>
    <property type="evidence" value="ECO:0007669"/>
    <property type="project" value="InterPro"/>
</dbReference>
<dbReference type="SUPFAM" id="SSF50249">
    <property type="entry name" value="Nucleic acid-binding proteins"/>
    <property type="match status" value="1"/>
</dbReference>
<comment type="caution">
    <text evidence="2">Lacks conserved residue(s) required for the propagation of feature annotation.</text>
</comment>
<dbReference type="CDD" id="cd04496">
    <property type="entry name" value="SSB_OBF"/>
    <property type="match status" value="1"/>
</dbReference>
<accession>I5C950</accession>
<dbReference type="InterPro" id="IPR012340">
    <property type="entry name" value="NA-bd_OB-fold"/>
</dbReference>
<comment type="subunit">
    <text evidence="2">Homotetramer.</text>
</comment>
<evidence type="ECO:0000313" key="4">
    <source>
        <dbReference type="EMBL" id="EIM78352.1"/>
    </source>
</evidence>
<organism evidence="4 5">
    <name type="scientific">Nitritalea halalkaliphila LW7</name>
    <dbReference type="NCBI Taxonomy" id="1189621"/>
    <lineage>
        <taxon>Bacteria</taxon>
        <taxon>Pseudomonadati</taxon>
        <taxon>Bacteroidota</taxon>
        <taxon>Cytophagia</taxon>
        <taxon>Cytophagales</taxon>
        <taxon>Cyclobacteriaceae</taxon>
        <taxon>Nitritalea</taxon>
    </lineage>
</organism>
<dbReference type="Proteomes" id="UP000005551">
    <property type="component" value="Unassembled WGS sequence"/>
</dbReference>
<sequence>MKNKVQLIGRLGNKIEIKKGGNNVIFARFSLATNTYTQRDGERVEDTQWHQVVAFGKAAETLAQHTDKGHELGLTGRLSYSSYEDKEGIKRYQTDIILEEFMFMQNQSKSA</sequence>
<evidence type="ECO:0000256" key="3">
    <source>
        <dbReference type="PIRNR" id="PIRNR002070"/>
    </source>
</evidence>
<dbReference type="HAMAP" id="MF_00984">
    <property type="entry name" value="SSB"/>
    <property type="match status" value="1"/>
</dbReference>
<dbReference type="EMBL" id="AJYA01000007">
    <property type="protein sequence ID" value="EIM78352.1"/>
    <property type="molecule type" value="Genomic_DNA"/>
</dbReference>
<dbReference type="Gene3D" id="2.40.50.140">
    <property type="entry name" value="Nucleic acid-binding proteins"/>
    <property type="match status" value="1"/>
</dbReference>
<evidence type="ECO:0000313" key="5">
    <source>
        <dbReference type="Proteomes" id="UP000005551"/>
    </source>
</evidence>
<dbReference type="Pfam" id="PF00436">
    <property type="entry name" value="SSB"/>
    <property type="match status" value="1"/>
</dbReference>
<dbReference type="InterPro" id="IPR000424">
    <property type="entry name" value="Primosome_PriB/ssb"/>
</dbReference>
<name>I5C950_9BACT</name>
<proteinExistence type="inferred from homology"/>
<protein>
    <recommendedName>
        <fullName evidence="2 3">Single-stranded DNA-binding protein</fullName>
        <shortName evidence="2">SSB</shortName>
    </recommendedName>
</protein>
<reference evidence="4 5" key="1">
    <citation type="submission" date="2012-05" db="EMBL/GenBank/DDBJ databases">
        <title>Genome sequence of Nitritalea halalkaliphila LW7.</title>
        <authorList>
            <person name="Jangir P.K."/>
            <person name="Singh A."/>
            <person name="Shivaji S."/>
            <person name="Sharma R."/>
        </authorList>
    </citation>
    <scope>NUCLEOTIDE SEQUENCE [LARGE SCALE GENOMIC DNA]</scope>
    <source>
        <strain evidence="4 5">LW7</strain>
    </source>
</reference>
<dbReference type="PANTHER" id="PTHR10302">
    <property type="entry name" value="SINGLE-STRANDED DNA-BINDING PROTEIN"/>
    <property type="match status" value="1"/>
</dbReference>
<dbReference type="OrthoDB" id="9809878at2"/>
<dbReference type="NCBIfam" id="TIGR00621">
    <property type="entry name" value="ssb"/>
    <property type="match status" value="1"/>
</dbReference>
<dbReference type="PATRIC" id="fig|1189621.3.peg.763"/>
<gene>
    <name evidence="4" type="ORF">A3SI_03650</name>
</gene>
<dbReference type="RefSeq" id="WP_009053573.1">
    <property type="nucleotide sequence ID" value="NZ_AJYA01000007.1"/>
</dbReference>
<dbReference type="InterPro" id="IPR011344">
    <property type="entry name" value="ssDNA-bd"/>
</dbReference>
<dbReference type="PROSITE" id="PS50935">
    <property type="entry name" value="SSB"/>
    <property type="match status" value="1"/>
</dbReference>
<keyword evidence="5" id="KW-1185">Reference proteome</keyword>
<evidence type="ECO:0000256" key="1">
    <source>
        <dbReference type="ARBA" id="ARBA00023125"/>
    </source>
</evidence>
<evidence type="ECO:0000256" key="2">
    <source>
        <dbReference type="HAMAP-Rule" id="MF_00984"/>
    </source>
</evidence>
<keyword evidence="1 2" id="KW-0238">DNA-binding</keyword>
<dbReference type="GO" id="GO:0009295">
    <property type="term" value="C:nucleoid"/>
    <property type="evidence" value="ECO:0007669"/>
    <property type="project" value="TreeGrafter"/>
</dbReference>
<comment type="caution">
    <text evidence="4">The sequence shown here is derived from an EMBL/GenBank/DDBJ whole genome shotgun (WGS) entry which is preliminary data.</text>
</comment>
<dbReference type="STRING" id="1189621.A3SI_03650"/>
<dbReference type="PANTHER" id="PTHR10302:SF0">
    <property type="entry name" value="SINGLE-STRANDED DNA-BINDING PROTEIN, MITOCHONDRIAL"/>
    <property type="match status" value="1"/>
</dbReference>